<evidence type="ECO:0000256" key="1">
    <source>
        <dbReference type="ARBA" id="ARBA00022741"/>
    </source>
</evidence>
<sequence>MDFVEVTDEGQWFLTLRFSFHEDLCIIETRKEEKVAMLNRKSFDALHNLPDTVHVEGLVTKNEWSECLAAVEKGTKSIRMSIDAELYGPPAEAENVAKKLSKSGLFLQHPYFNARKLTYHNPQYFDLSHLVFFDVSAPPGSIDFQDTEGSANEGIAQIEESFDYEGIMDEAPQHQYLIEAPTDSDTRILSPLLSHQKTAVDFIRRRETGDSPSEESLWEDLGSTPACYKHRITGFNNDTPQDALGGILADEMGLGKSLTMLARIVGSLPHANEFAGPGGITLPPDGEGIVSAKSTLIVVPSALLLDSWVDEIRNHVRPGTLRYHKYHGQNRQIDRAALIEHDVVITTYGTVAAELRRHRCMLENVNWYRLVLDEDIEEHRNLEDHFECPLCKKDHDHDEPMFEAVDETEAESISERTYPSKLKVLLKDVQENSNGEKSVIFSFWKRTLDLVGDLFKENNVSFFRVDGSLPFGARKAVLSDFQTSTNTKVLLMTLGTGAVGLNSLSVASRLHILEPQWNPSVESQAVGRVLRLGQKRTVTIIRYIVNNTVEQVSRENLEPLKTDAKESF</sequence>
<reference evidence="6 7" key="1">
    <citation type="submission" date="2024-02" db="EMBL/GenBank/DDBJ databases">
        <title>De novo assembly and annotation of 12 fungi associated with fruit tree decline syndrome in Ontario, Canada.</title>
        <authorList>
            <person name="Sulman M."/>
            <person name="Ellouze W."/>
            <person name="Ilyukhin E."/>
        </authorList>
    </citation>
    <scope>NUCLEOTIDE SEQUENCE [LARGE SCALE GENOMIC DNA]</scope>
    <source>
        <strain evidence="6 7">M1-105</strain>
    </source>
</reference>
<gene>
    <name evidence="6" type="ORF">SLS56_000405</name>
</gene>
<keyword evidence="1" id="KW-0547">Nucleotide-binding</keyword>
<evidence type="ECO:0000256" key="2">
    <source>
        <dbReference type="ARBA" id="ARBA00022801"/>
    </source>
</evidence>
<evidence type="ECO:0000313" key="6">
    <source>
        <dbReference type="EMBL" id="KAL1637848.1"/>
    </source>
</evidence>
<organism evidence="6 7">
    <name type="scientific">Neofusicoccum ribis</name>
    <dbReference type="NCBI Taxonomy" id="45134"/>
    <lineage>
        <taxon>Eukaryota</taxon>
        <taxon>Fungi</taxon>
        <taxon>Dikarya</taxon>
        <taxon>Ascomycota</taxon>
        <taxon>Pezizomycotina</taxon>
        <taxon>Dothideomycetes</taxon>
        <taxon>Dothideomycetes incertae sedis</taxon>
        <taxon>Botryosphaeriales</taxon>
        <taxon>Botryosphaeriaceae</taxon>
        <taxon>Neofusicoccum</taxon>
    </lineage>
</organism>
<dbReference type="SMART" id="SM00487">
    <property type="entry name" value="DEXDc"/>
    <property type="match status" value="1"/>
</dbReference>
<dbReference type="InterPro" id="IPR001650">
    <property type="entry name" value="Helicase_C-like"/>
</dbReference>
<keyword evidence="2" id="KW-0378">Hydrolase</keyword>
<comment type="caution">
    <text evidence="6">The sequence shown here is derived from an EMBL/GenBank/DDBJ whole genome shotgun (WGS) entry which is preliminary data.</text>
</comment>
<evidence type="ECO:0000259" key="5">
    <source>
        <dbReference type="PROSITE" id="PS51194"/>
    </source>
</evidence>
<dbReference type="PROSITE" id="PS51192">
    <property type="entry name" value="HELICASE_ATP_BIND_1"/>
    <property type="match status" value="1"/>
</dbReference>
<dbReference type="PANTHER" id="PTHR45626">
    <property type="entry name" value="TRANSCRIPTION TERMINATION FACTOR 2-RELATED"/>
    <property type="match status" value="1"/>
</dbReference>
<name>A0ABR3TEN7_9PEZI</name>
<dbReference type="InterPro" id="IPR049730">
    <property type="entry name" value="SNF2/RAD54-like_C"/>
</dbReference>
<dbReference type="Proteomes" id="UP001521116">
    <property type="component" value="Unassembled WGS sequence"/>
</dbReference>
<feature type="domain" description="Helicase C-terminal" evidence="5">
    <location>
        <begin position="421"/>
        <end position="568"/>
    </location>
</feature>
<dbReference type="Pfam" id="PF00176">
    <property type="entry name" value="SNF2-rel_dom"/>
    <property type="match status" value="1"/>
</dbReference>
<evidence type="ECO:0000259" key="4">
    <source>
        <dbReference type="PROSITE" id="PS51192"/>
    </source>
</evidence>
<dbReference type="SMART" id="SM00490">
    <property type="entry name" value="HELICc"/>
    <property type="match status" value="1"/>
</dbReference>
<dbReference type="Pfam" id="PF00271">
    <property type="entry name" value="Helicase_C"/>
    <property type="match status" value="1"/>
</dbReference>
<dbReference type="Gene3D" id="3.40.50.300">
    <property type="entry name" value="P-loop containing nucleotide triphosphate hydrolases"/>
    <property type="match status" value="1"/>
</dbReference>
<feature type="domain" description="Helicase ATP-binding" evidence="4">
    <location>
        <begin position="237"/>
        <end position="374"/>
    </location>
</feature>
<keyword evidence="3" id="KW-0067">ATP-binding</keyword>
<dbReference type="SUPFAM" id="SSF52540">
    <property type="entry name" value="P-loop containing nucleoside triphosphate hydrolases"/>
    <property type="match status" value="2"/>
</dbReference>
<evidence type="ECO:0000256" key="3">
    <source>
        <dbReference type="ARBA" id="ARBA00022840"/>
    </source>
</evidence>
<dbReference type="PANTHER" id="PTHR45626:SF22">
    <property type="entry name" value="DNA REPAIR PROTEIN RAD5"/>
    <property type="match status" value="1"/>
</dbReference>
<protein>
    <submittedName>
        <fullName evidence="6">Uncharacterized protein</fullName>
    </submittedName>
</protein>
<dbReference type="Gene3D" id="3.40.50.10810">
    <property type="entry name" value="Tandem AAA-ATPase domain"/>
    <property type="match status" value="1"/>
</dbReference>
<proteinExistence type="predicted"/>
<dbReference type="InterPro" id="IPR014001">
    <property type="entry name" value="Helicase_ATP-bd"/>
</dbReference>
<dbReference type="InterPro" id="IPR000330">
    <property type="entry name" value="SNF2_N"/>
</dbReference>
<dbReference type="InterPro" id="IPR050628">
    <property type="entry name" value="SNF2_RAD54_helicase_TF"/>
</dbReference>
<dbReference type="EMBL" id="JAJVDC020000002">
    <property type="protein sequence ID" value="KAL1637848.1"/>
    <property type="molecule type" value="Genomic_DNA"/>
</dbReference>
<dbReference type="InterPro" id="IPR027417">
    <property type="entry name" value="P-loop_NTPase"/>
</dbReference>
<dbReference type="PROSITE" id="PS51194">
    <property type="entry name" value="HELICASE_CTER"/>
    <property type="match status" value="1"/>
</dbReference>
<accession>A0ABR3TEN7</accession>
<dbReference type="CDD" id="cd18793">
    <property type="entry name" value="SF2_C_SNF"/>
    <property type="match status" value="1"/>
</dbReference>
<evidence type="ECO:0000313" key="7">
    <source>
        <dbReference type="Proteomes" id="UP001521116"/>
    </source>
</evidence>
<dbReference type="InterPro" id="IPR038718">
    <property type="entry name" value="SNF2-like_sf"/>
</dbReference>
<keyword evidence="7" id="KW-1185">Reference proteome</keyword>